<dbReference type="PANTHER" id="PTHR24222">
    <property type="entry name" value="ABC TRANSPORTER B FAMILY"/>
    <property type="match status" value="1"/>
</dbReference>
<evidence type="ECO:0000313" key="3">
    <source>
        <dbReference type="Proteomes" id="UP000886885"/>
    </source>
</evidence>
<dbReference type="AlphaFoldDB" id="A0A8X8CI57"/>
<name>A0A8X8CI57_POPTO</name>
<dbReference type="PANTHER" id="PTHR24222:SF48">
    <property type="entry name" value="ABC TRANSPORTER B FAMILY MEMBER 15"/>
    <property type="match status" value="1"/>
</dbReference>
<dbReference type="Pfam" id="PF00005">
    <property type="entry name" value="ABC_tran"/>
    <property type="match status" value="1"/>
</dbReference>
<proteinExistence type="predicted"/>
<dbReference type="GO" id="GO:0016887">
    <property type="term" value="F:ATP hydrolysis activity"/>
    <property type="evidence" value="ECO:0007669"/>
    <property type="project" value="InterPro"/>
</dbReference>
<reference evidence="2" key="1">
    <citation type="journal article" date="2020" name="bioRxiv">
        <title>Hybrid origin of Populus tomentosa Carr. identified through genome sequencing and phylogenomic analysis.</title>
        <authorList>
            <person name="An X."/>
            <person name="Gao K."/>
            <person name="Chen Z."/>
            <person name="Li J."/>
            <person name="Yang X."/>
            <person name="Yang X."/>
            <person name="Zhou J."/>
            <person name="Guo T."/>
            <person name="Zhao T."/>
            <person name="Huang S."/>
            <person name="Miao D."/>
            <person name="Khan W.U."/>
            <person name="Rao P."/>
            <person name="Ye M."/>
            <person name="Lei B."/>
            <person name="Liao W."/>
            <person name="Wang J."/>
            <person name="Ji L."/>
            <person name="Li Y."/>
            <person name="Guo B."/>
            <person name="Mustafa N.S."/>
            <person name="Li S."/>
            <person name="Yun Q."/>
            <person name="Keller S.R."/>
            <person name="Mao J."/>
            <person name="Zhang R."/>
            <person name="Strauss S.H."/>
        </authorList>
    </citation>
    <scope>NUCLEOTIDE SEQUENCE</scope>
    <source>
        <strain evidence="2">GM15</strain>
        <tissue evidence="2">Leaf</tissue>
    </source>
</reference>
<evidence type="ECO:0000259" key="1">
    <source>
        <dbReference type="Pfam" id="PF00005"/>
    </source>
</evidence>
<dbReference type="GO" id="GO:0042626">
    <property type="term" value="F:ATPase-coupled transmembrane transporter activity"/>
    <property type="evidence" value="ECO:0007669"/>
    <property type="project" value="TreeGrafter"/>
</dbReference>
<gene>
    <name evidence="2" type="ORF">POTOM_041226</name>
</gene>
<dbReference type="GO" id="GO:0005886">
    <property type="term" value="C:plasma membrane"/>
    <property type="evidence" value="ECO:0007669"/>
    <property type="project" value="TreeGrafter"/>
</dbReference>
<dbReference type="InterPro" id="IPR039421">
    <property type="entry name" value="Type_1_exporter"/>
</dbReference>
<dbReference type="EMBL" id="JAAWWB010000022">
    <property type="protein sequence ID" value="KAG6755404.1"/>
    <property type="molecule type" value="Genomic_DNA"/>
</dbReference>
<protein>
    <recommendedName>
        <fullName evidence="1">ABC transporter domain-containing protein</fullName>
    </recommendedName>
</protein>
<keyword evidence="3" id="KW-1185">Reference proteome</keyword>
<dbReference type="GO" id="GO:0005524">
    <property type="term" value="F:ATP binding"/>
    <property type="evidence" value="ECO:0007669"/>
    <property type="project" value="InterPro"/>
</dbReference>
<evidence type="ECO:0000313" key="2">
    <source>
        <dbReference type="EMBL" id="KAG6755404.1"/>
    </source>
</evidence>
<organism evidence="2 3">
    <name type="scientific">Populus tomentosa</name>
    <name type="common">Chinese white poplar</name>
    <dbReference type="NCBI Taxonomy" id="118781"/>
    <lineage>
        <taxon>Eukaryota</taxon>
        <taxon>Viridiplantae</taxon>
        <taxon>Streptophyta</taxon>
        <taxon>Embryophyta</taxon>
        <taxon>Tracheophyta</taxon>
        <taxon>Spermatophyta</taxon>
        <taxon>Magnoliopsida</taxon>
        <taxon>eudicotyledons</taxon>
        <taxon>Gunneridae</taxon>
        <taxon>Pentapetalae</taxon>
        <taxon>rosids</taxon>
        <taxon>fabids</taxon>
        <taxon>Malpighiales</taxon>
        <taxon>Salicaceae</taxon>
        <taxon>Saliceae</taxon>
        <taxon>Populus</taxon>
    </lineage>
</organism>
<sequence>MGASTRIFQTIDRTPSIDWEDKKGKALSYVRGEIDFQDIHFSYPSRPDTPILQGLNLRIPAEARSMTNDLSKGGNDIGSVFAILDRKSEIDPNQMIFKGLNLKIDAEKTVALEGPSGSGKATIFGLIKSGMKDGYDTYCGERGVQLSGGQKQRIALARAILKDPSILLLDEATSTLDSVSESLVEEDDGWQNMLRLSRMERS</sequence>
<dbReference type="InterPro" id="IPR003439">
    <property type="entry name" value="ABC_transporter-like_ATP-bd"/>
</dbReference>
<feature type="domain" description="ABC transporter" evidence="1">
    <location>
        <begin position="129"/>
        <end position="174"/>
    </location>
</feature>
<dbReference type="OrthoDB" id="6500128at2759"/>
<comment type="caution">
    <text evidence="2">The sequence shown here is derived from an EMBL/GenBank/DDBJ whole genome shotgun (WGS) entry which is preliminary data.</text>
</comment>
<accession>A0A8X8CI57</accession>
<dbReference type="Proteomes" id="UP000886885">
    <property type="component" value="Chromosome 11D"/>
</dbReference>